<organism evidence="1 2">
    <name type="scientific">Anncaliia algerae PRA339</name>
    <dbReference type="NCBI Taxonomy" id="1288291"/>
    <lineage>
        <taxon>Eukaryota</taxon>
        <taxon>Fungi</taxon>
        <taxon>Fungi incertae sedis</taxon>
        <taxon>Microsporidia</taxon>
        <taxon>Tubulinosematoidea</taxon>
        <taxon>Tubulinosematidae</taxon>
        <taxon>Anncaliia</taxon>
    </lineage>
</organism>
<dbReference type="PANTHER" id="PTHR45913">
    <property type="entry name" value="EPM2A-INTERACTING PROTEIN 1"/>
    <property type="match status" value="1"/>
</dbReference>
<reference evidence="2" key="1">
    <citation type="submission" date="2013-02" db="EMBL/GenBank/DDBJ databases">
        <authorList>
            <consortium name="The Broad Institute Genome Sequencing Platform"/>
            <person name="Cuomo C."/>
            <person name="Becnel J."/>
            <person name="Sanscrainte N."/>
            <person name="Walker B."/>
            <person name="Young S.K."/>
            <person name="Zeng Q."/>
            <person name="Gargeya S."/>
            <person name="Fitzgerald M."/>
            <person name="Haas B."/>
            <person name="Abouelleil A."/>
            <person name="Alvarado L."/>
            <person name="Arachchi H.M."/>
            <person name="Berlin A.M."/>
            <person name="Chapman S.B."/>
            <person name="Dewar J."/>
            <person name="Goldberg J."/>
            <person name="Griggs A."/>
            <person name="Gujja S."/>
            <person name="Hansen M."/>
            <person name="Howarth C."/>
            <person name="Imamovic A."/>
            <person name="Larimer J."/>
            <person name="McCowan C."/>
            <person name="Murphy C."/>
            <person name="Neiman D."/>
            <person name="Pearson M."/>
            <person name="Priest M."/>
            <person name="Roberts A."/>
            <person name="Saif S."/>
            <person name="Shea T."/>
            <person name="Sisk P."/>
            <person name="Sykes S."/>
            <person name="Wortman J."/>
            <person name="Nusbaum C."/>
            <person name="Birren B."/>
        </authorList>
    </citation>
    <scope>NUCLEOTIDE SEQUENCE [LARGE SCALE GENOMIC DNA]</scope>
    <source>
        <strain evidence="2">PRA339</strain>
    </source>
</reference>
<proteinExistence type="predicted"/>
<gene>
    <name evidence="1" type="ORF">H312_03558</name>
</gene>
<evidence type="ECO:0000313" key="2">
    <source>
        <dbReference type="Proteomes" id="UP000030655"/>
    </source>
</evidence>
<keyword evidence="2" id="KW-1185">Reference proteome</keyword>
<sequence>IAVFKEYNLNRHFTKKHSKYTLHSLKELQIVAENLAKNLNKQQNIFIKKNNIEKSTTKASYVVAHKIDKLCKTFSEAEFVKQCMVQVSEICCPEKKHIFENV</sequence>
<feature type="non-terminal residue" evidence="1">
    <location>
        <position position="102"/>
    </location>
</feature>
<name>A0A059EW39_9MICR</name>
<dbReference type="EMBL" id="KK365405">
    <property type="protein sequence ID" value="KCZ79057.1"/>
    <property type="molecule type" value="Genomic_DNA"/>
</dbReference>
<dbReference type="VEuPathDB" id="MicrosporidiaDB:H312_03558"/>
<dbReference type="Proteomes" id="UP000030655">
    <property type="component" value="Unassembled WGS sequence"/>
</dbReference>
<evidence type="ECO:0000313" key="1">
    <source>
        <dbReference type="EMBL" id="KCZ79057.1"/>
    </source>
</evidence>
<accession>A0A059EW39</accession>
<dbReference type="PANTHER" id="PTHR45913:SF9">
    <property type="entry name" value="GENERAL TRANSCRIPTION FACTOR II-I REPEAT DOMAIN-CONTAINING PROTEIN 2-LIKE-RELATED"/>
    <property type="match status" value="1"/>
</dbReference>
<dbReference type="AlphaFoldDB" id="A0A059EW39"/>
<protein>
    <submittedName>
        <fullName evidence="1">Uncharacterized protein</fullName>
    </submittedName>
</protein>
<dbReference type="STRING" id="1288291.A0A059EW39"/>
<dbReference type="OrthoDB" id="6594378at2759"/>
<feature type="non-terminal residue" evidence="1">
    <location>
        <position position="1"/>
    </location>
</feature>
<reference evidence="1 2" key="2">
    <citation type="submission" date="2014-03" db="EMBL/GenBank/DDBJ databases">
        <title>The Genome Sequence of Anncaliia algerae insect isolate PRA339.</title>
        <authorList>
            <consortium name="The Broad Institute Genome Sequencing Platform"/>
            <consortium name="The Broad Institute Genome Sequencing Center for Infectious Disease"/>
            <person name="Cuomo C."/>
            <person name="Becnel J."/>
            <person name="Sanscrainte N."/>
            <person name="Walker B."/>
            <person name="Young S.K."/>
            <person name="Zeng Q."/>
            <person name="Gargeya S."/>
            <person name="Fitzgerald M."/>
            <person name="Haas B."/>
            <person name="Abouelleil A."/>
            <person name="Alvarado L."/>
            <person name="Arachchi H.M."/>
            <person name="Berlin A.M."/>
            <person name="Chapman S.B."/>
            <person name="Dewar J."/>
            <person name="Goldberg J."/>
            <person name="Griggs A."/>
            <person name="Gujja S."/>
            <person name="Hansen M."/>
            <person name="Howarth C."/>
            <person name="Imamovic A."/>
            <person name="Larimer J."/>
            <person name="McCowan C."/>
            <person name="Murphy C."/>
            <person name="Neiman D."/>
            <person name="Pearson M."/>
            <person name="Priest M."/>
            <person name="Roberts A."/>
            <person name="Saif S."/>
            <person name="Shea T."/>
            <person name="Sisk P."/>
            <person name="Sykes S."/>
            <person name="Wortman J."/>
            <person name="Nusbaum C."/>
            <person name="Birren B."/>
        </authorList>
    </citation>
    <scope>NUCLEOTIDE SEQUENCE [LARGE SCALE GENOMIC DNA]</scope>
    <source>
        <strain evidence="1 2">PRA339</strain>
    </source>
</reference>
<dbReference type="HOGENOM" id="CLU_2284010_0_0_1"/>